<evidence type="ECO:0000256" key="3">
    <source>
        <dbReference type="ARBA" id="ARBA00009347"/>
    </source>
</evidence>
<evidence type="ECO:0000256" key="12">
    <source>
        <dbReference type="SAM" id="MobiDB-lite"/>
    </source>
</evidence>
<keyword evidence="13" id="KW-0472">Membrane</keyword>
<dbReference type="RefSeq" id="WP_145187060.1">
    <property type="nucleotide sequence ID" value="NZ_CP036290.1"/>
</dbReference>
<dbReference type="GO" id="GO:0033539">
    <property type="term" value="P:fatty acid beta-oxidation using acyl-CoA dehydrogenase"/>
    <property type="evidence" value="ECO:0007669"/>
    <property type="project" value="InterPro"/>
</dbReference>
<dbReference type="InterPro" id="IPR009100">
    <property type="entry name" value="AcylCoA_DH/oxidase_NM_dom_sf"/>
</dbReference>
<comment type="catalytic activity">
    <reaction evidence="11">
        <text>a long-chain 2,3-saturated fatty acyl-CoA + oxidized [electron-transfer flavoprotein] + H(+) = a long-chain (2E)-enoyl-CoA + reduced [electron-transfer flavoprotein]</text>
        <dbReference type="Rhea" id="RHEA:17721"/>
        <dbReference type="Rhea" id="RHEA-COMP:10685"/>
        <dbReference type="Rhea" id="RHEA-COMP:10686"/>
        <dbReference type="ChEBI" id="CHEBI:15378"/>
        <dbReference type="ChEBI" id="CHEBI:57692"/>
        <dbReference type="ChEBI" id="CHEBI:58307"/>
        <dbReference type="ChEBI" id="CHEBI:83721"/>
        <dbReference type="ChEBI" id="CHEBI:83727"/>
        <dbReference type="EC" id="1.3.8.8"/>
    </reaction>
</comment>
<comment type="cofactor">
    <cofactor evidence="1">
        <name>FAD</name>
        <dbReference type="ChEBI" id="CHEBI:57692"/>
    </cofactor>
</comment>
<evidence type="ECO:0000256" key="6">
    <source>
        <dbReference type="ARBA" id="ARBA00020144"/>
    </source>
</evidence>
<evidence type="ECO:0000256" key="1">
    <source>
        <dbReference type="ARBA" id="ARBA00001974"/>
    </source>
</evidence>
<comment type="catalytic activity">
    <reaction evidence="10">
        <text>a medium-chain 2,3-saturated fatty acyl-CoA + oxidized [electron-transfer flavoprotein] + H(+) = a medium-chain (2E)-enoyl-CoA + reduced [electron-transfer flavoprotein]</text>
        <dbReference type="Rhea" id="RHEA:14477"/>
        <dbReference type="Rhea" id="RHEA-COMP:10685"/>
        <dbReference type="Rhea" id="RHEA-COMP:10686"/>
        <dbReference type="ChEBI" id="CHEBI:15378"/>
        <dbReference type="ChEBI" id="CHEBI:57692"/>
        <dbReference type="ChEBI" id="CHEBI:58307"/>
        <dbReference type="ChEBI" id="CHEBI:83723"/>
        <dbReference type="ChEBI" id="CHEBI:83726"/>
        <dbReference type="EC" id="1.3.8.7"/>
    </reaction>
</comment>
<feature type="transmembrane region" description="Helical" evidence="13">
    <location>
        <begin position="12"/>
        <end position="42"/>
    </location>
</feature>
<evidence type="ECO:0000313" key="19">
    <source>
        <dbReference type="Proteomes" id="UP000319342"/>
    </source>
</evidence>
<keyword evidence="13" id="KW-1133">Transmembrane helix</keyword>
<dbReference type="InterPro" id="IPR006091">
    <property type="entry name" value="Acyl-CoA_Oxase/DH_mid-dom"/>
</dbReference>
<feature type="domain" description="Acyl-CoA oxidase/dehydrogenase middle" evidence="15">
    <location>
        <begin position="241"/>
        <end position="338"/>
    </location>
</feature>
<dbReference type="Pfam" id="PF09317">
    <property type="entry name" value="ACDH_C"/>
    <property type="match status" value="1"/>
</dbReference>
<dbReference type="InterPro" id="IPR009075">
    <property type="entry name" value="AcylCo_DH/oxidase_C"/>
</dbReference>
<dbReference type="NCBIfam" id="NF007000">
    <property type="entry name" value="PRK09463.1"/>
    <property type="match status" value="1"/>
</dbReference>
<reference evidence="18 19" key="1">
    <citation type="submission" date="2019-02" db="EMBL/GenBank/DDBJ databases">
        <title>Deep-cultivation of Planctomycetes and their phenomic and genomic characterization uncovers novel biology.</title>
        <authorList>
            <person name="Wiegand S."/>
            <person name="Jogler M."/>
            <person name="Boedeker C."/>
            <person name="Pinto D."/>
            <person name="Vollmers J."/>
            <person name="Rivas-Marin E."/>
            <person name="Kohn T."/>
            <person name="Peeters S.H."/>
            <person name="Heuer A."/>
            <person name="Rast P."/>
            <person name="Oberbeckmann S."/>
            <person name="Bunk B."/>
            <person name="Jeske O."/>
            <person name="Meyerdierks A."/>
            <person name="Storesund J.E."/>
            <person name="Kallscheuer N."/>
            <person name="Luecker S."/>
            <person name="Lage O.M."/>
            <person name="Pohl T."/>
            <person name="Merkel B.J."/>
            <person name="Hornburger P."/>
            <person name="Mueller R.-W."/>
            <person name="Bruemmer F."/>
            <person name="Labrenz M."/>
            <person name="Spormann A.M."/>
            <person name="Op den Camp H."/>
            <person name="Overmann J."/>
            <person name="Amann R."/>
            <person name="Jetten M.S.M."/>
            <person name="Mascher T."/>
            <person name="Medema M.H."/>
            <person name="Devos D.P."/>
            <person name="Kaster A.-K."/>
            <person name="Ovreas L."/>
            <person name="Rohde M."/>
            <person name="Galperin M.Y."/>
            <person name="Jogler C."/>
        </authorList>
    </citation>
    <scope>NUCLEOTIDE SEQUENCE [LARGE SCALE GENOMIC DNA]</scope>
    <source>
        <strain evidence="18 19">Pla163</strain>
    </source>
</reference>
<feature type="domain" description="Acyl-CoA dehydrogenase C-terminal bacterial-type" evidence="17">
    <location>
        <begin position="515"/>
        <end position="797"/>
    </location>
</feature>
<keyword evidence="9 18" id="KW-0560">Oxidoreductase</keyword>
<accession>A0A518D031</accession>
<gene>
    <name evidence="18" type="primary">fadE</name>
    <name evidence="18" type="ORF">Pla163_19430</name>
</gene>
<dbReference type="OrthoDB" id="9802447at2"/>
<dbReference type="InterPro" id="IPR036250">
    <property type="entry name" value="AcylCo_DH-like_C"/>
</dbReference>
<dbReference type="Pfam" id="PF00441">
    <property type="entry name" value="Acyl-CoA_dh_1"/>
    <property type="match status" value="1"/>
</dbReference>
<dbReference type="EC" id="1.3.8.8" evidence="5"/>
<keyword evidence="7" id="KW-0285">Flavoprotein</keyword>
<evidence type="ECO:0000256" key="9">
    <source>
        <dbReference type="ARBA" id="ARBA00023002"/>
    </source>
</evidence>
<dbReference type="GO" id="GO:0050660">
    <property type="term" value="F:flavin adenine dinucleotide binding"/>
    <property type="evidence" value="ECO:0007669"/>
    <property type="project" value="InterPro"/>
</dbReference>
<feature type="domain" description="Acyl-CoA dehydrogenase/oxidase C-terminal" evidence="14">
    <location>
        <begin position="361"/>
        <end position="502"/>
    </location>
</feature>
<evidence type="ECO:0000256" key="4">
    <source>
        <dbReference type="ARBA" id="ARBA00012033"/>
    </source>
</evidence>
<dbReference type="InterPro" id="IPR050741">
    <property type="entry name" value="Acyl-CoA_dehydrogenase"/>
</dbReference>
<comment type="similarity">
    <text evidence="3">Belongs to the acyl-CoA dehydrogenase family.</text>
</comment>
<dbReference type="Pfam" id="PF02770">
    <property type="entry name" value="Acyl-CoA_dh_M"/>
    <property type="match status" value="1"/>
</dbReference>
<protein>
    <recommendedName>
        <fullName evidence="6">Acyl-coenzyme A dehydrogenase</fullName>
        <ecNumber evidence="4">1.3.8.7</ecNumber>
        <ecNumber evidence="5">1.3.8.8</ecNumber>
    </recommendedName>
</protein>
<dbReference type="Gene3D" id="1.20.140.10">
    <property type="entry name" value="Butyryl-CoA Dehydrogenase, subunit A, domain 3"/>
    <property type="match status" value="1"/>
</dbReference>
<evidence type="ECO:0000313" key="18">
    <source>
        <dbReference type="EMBL" id="QDU84827.1"/>
    </source>
</evidence>
<dbReference type="NCBIfam" id="NF009586">
    <property type="entry name" value="PRK13026.1"/>
    <property type="match status" value="1"/>
</dbReference>
<sequence>MHAWFLTQPLLGVLLTGVVLLVLGFFGVPGFAWTVASVLLAFTWGAPWWLLVAVGVIGAALSFPPVRRVVATGPVMGIMRALKFLPAISDTEREALEAGTVWADGELFSGRPDVAKLVTENYPDLTADEQAFLDGPVERVCELCDDWEVIQRRDLAPEVWQALKDDGFFGLLIPTEYGGRGFSAEAKSRIIAKLSSRSGTLGITVMVPNSLGPAELLLHHGTQEQRDHWLPRLAKGQEIPCFALTEPNAGSDAGSMTSHGDVFRGDDGELYLRLTWSKRYITLAAISTVLGLAFKLRDPDNLLGKGTNPGITCALVPSDTKGVVLGRRHDPLGVPFYNCPTEGHDVVVPVSTIIGGAEGAGRGWQMLMEALSAGRGIALPASSTATAKNLSRIAGAYAAVRQQFGMSIGNFEGIAEPLARLGSSAYVLEAARRYTCGAIDSGQKPAVVTAMAKYSFTETARHCINDAMDILGGAAISRGPRNLLSNAYYAAPISITVEGANILTRTLMIFGQGAVRSHPFAYKEIRAMEERDLTGFDQAFWGHVGHVVRNTCRAKVMWLTRGLVAASPVSGPTAGYWKKLGWTSSTFATLADTAMAGLGGNLKRREALTGRFADIFVEMYLITAVLRRFEAEGQRREDLPFVRYSLDAAFGRVQNSFEALLANLSIPGIGWVFKWPVRFMLRLNPIGRAPGDEATVAVAALMQAPGEQRERLFGGLYMPQAPTEHLRRLESAFELCVGAAPAVKKVKRAMHKKKLERGPVLGALDRAVELAVIDADEASAIRAAEAARDDAVAVDSFSLDEYLETAHEPASHSQTESDERDEGQPAA</sequence>
<dbReference type="PROSITE" id="PS00072">
    <property type="entry name" value="ACYL_COA_DH_1"/>
    <property type="match status" value="1"/>
</dbReference>
<dbReference type="Proteomes" id="UP000319342">
    <property type="component" value="Chromosome"/>
</dbReference>
<evidence type="ECO:0000259" key="15">
    <source>
        <dbReference type="Pfam" id="PF02770"/>
    </source>
</evidence>
<dbReference type="InterPro" id="IPR015396">
    <property type="entry name" value="FadE_C"/>
</dbReference>
<dbReference type="FunFam" id="1.10.540.10:FF:000004">
    <property type="entry name" value="Acyl-CoA dehydrogenase"/>
    <property type="match status" value="1"/>
</dbReference>
<dbReference type="UniPathway" id="UPA00659"/>
<feature type="transmembrane region" description="Helical" evidence="13">
    <location>
        <begin position="48"/>
        <end position="66"/>
    </location>
</feature>
<comment type="pathway">
    <text evidence="2">Lipid metabolism; fatty acid beta-oxidation.</text>
</comment>
<dbReference type="InterPro" id="IPR037069">
    <property type="entry name" value="AcylCoA_DH/ox_N_sf"/>
</dbReference>
<feature type="domain" description="Acyl-CoA dehydrogenase/oxidase N-terminal" evidence="16">
    <location>
        <begin position="143"/>
        <end position="237"/>
    </location>
</feature>
<dbReference type="PANTHER" id="PTHR48083:SF33">
    <property type="entry name" value="ACYL-COENZYME A DEHYDROGENASE"/>
    <property type="match status" value="1"/>
</dbReference>
<proteinExistence type="inferred from homology"/>
<keyword evidence="13" id="KW-0812">Transmembrane</keyword>
<dbReference type="SUPFAM" id="SSF47203">
    <property type="entry name" value="Acyl-CoA dehydrogenase C-terminal domain-like"/>
    <property type="match status" value="1"/>
</dbReference>
<dbReference type="SUPFAM" id="SSF56645">
    <property type="entry name" value="Acyl-CoA dehydrogenase NM domain-like"/>
    <property type="match status" value="1"/>
</dbReference>
<dbReference type="InterPro" id="IPR006089">
    <property type="entry name" value="Acyl-CoA_DH_CS"/>
</dbReference>
<keyword evidence="8" id="KW-0274">FAD</keyword>
<evidence type="ECO:0000259" key="17">
    <source>
        <dbReference type="Pfam" id="PF09317"/>
    </source>
</evidence>
<dbReference type="AlphaFoldDB" id="A0A518D031"/>
<dbReference type="Gene3D" id="1.10.540.10">
    <property type="entry name" value="Acyl-CoA dehydrogenase/oxidase, N-terminal domain"/>
    <property type="match status" value="1"/>
</dbReference>
<evidence type="ECO:0000256" key="2">
    <source>
        <dbReference type="ARBA" id="ARBA00005005"/>
    </source>
</evidence>
<dbReference type="InterPro" id="IPR013786">
    <property type="entry name" value="AcylCoA_DH/ox_N"/>
</dbReference>
<dbReference type="GO" id="GO:0005737">
    <property type="term" value="C:cytoplasm"/>
    <property type="evidence" value="ECO:0007669"/>
    <property type="project" value="UniProtKB-ARBA"/>
</dbReference>
<name>A0A518D031_9BACT</name>
<feature type="region of interest" description="Disordered" evidence="12">
    <location>
        <begin position="805"/>
        <end position="827"/>
    </location>
</feature>
<evidence type="ECO:0000259" key="16">
    <source>
        <dbReference type="Pfam" id="PF02771"/>
    </source>
</evidence>
<evidence type="ECO:0000256" key="10">
    <source>
        <dbReference type="ARBA" id="ARBA00047882"/>
    </source>
</evidence>
<evidence type="ECO:0000259" key="14">
    <source>
        <dbReference type="Pfam" id="PF00441"/>
    </source>
</evidence>
<dbReference type="PANTHER" id="PTHR48083">
    <property type="entry name" value="MEDIUM-CHAIN SPECIFIC ACYL-COA DEHYDROGENASE, MITOCHONDRIAL-RELATED"/>
    <property type="match status" value="1"/>
</dbReference>
<evidence type="ECO:0000256" key="13">
    <source>
        <dbReference type="SAM" id="Phobius"/>
    </source>
</evidence>
<evidence type="ECO:0000256" key="8">
    <source>
        <dbReference type="ARBA" id="ARBA00022827"/>
    </source>
</evidence>
<evidence type="ECO:0000256" key="5">
    <source>
        <dbReference type="ARBA" id="ARBA00012040"/>
    </source>
</evidence>
<keyword evidence="19" id="KW-1185">Reference proteome</keyword>
<dbReference type="GO" id="GO:0070991">
    <property type="term" value="F:medium-chain fatty acyl-CoA dehydrogenase activity"/>
    <property type="evidence" value="ECO:0007669"/>
    <property type="project" value="UniProtKB-EC"/>
</dbReference>
<dbReference type="Pfam" id="PF02771">
    <property type="entry name" value="Acyl-CoA_dh_N"/>
    <property type="match status" value="1"/>
</dbReference>
<dbReference type="Gene3D" id="2.40.110.10">
    <property type="entry name" value="Butyryl-CoA Dehydrogenase, subunit A, domain 2"/>
    <property type="match status" value="1"/>
</dbReference>
<dbReference type="InterPro" id="IPR046373">
    <property type="entry name" value="Acyl-CoA_Oxase/DH_mid-dom_sf"/>
</dbReference>
<dbReference type="GO" id="GO:0004466">
    <property type="term" value="F:long-chain fatty acyl-CoA dehydrogenase activity"/>
    <property type="evidence" value="ECO:0007669"/>
    <property type="project" value="UniProtKB-EC"/>
</dbReference>
<dbReference type="FunFam" id="1.20.140.10:FF:000009">
    <property type="entry name" value="Acyl-CoA dehydrogenase"/>
    <property type="match status" value="1"/>
</dbReference>
<evidence type="ECO:0000256" key="11">
    <source>
        <dbReference type="ARBA" id="ARBA00049247"/>
    </source>
</evidence>
<evidence type="ECO:0000256" key="7">
    <source>
        <dbReference type="ARBA" id="ARBA00022630"/>
    </source>
</evidence>
<dbReference type="EC" id="1.3.8.7" evidence="4"/>
<organism evidence="18 19">
    <name type="scientific">Rohdeia mirabilis</name>
    <dbReference type="NCBI Taxonomy" id="2528008"/>
    <lineage>
        <taxon>Bacteria</taxon>
        <taxon>Pseudomonadati</taxon>
        <taxon>Planctomycetota</taxon>
        <taxon>Planctomycetia</taxon>
        <taxon>Planctomycetia incertae sedis</taxon>
        <taxon>Rohdeia</taxon>
    </lineage>
</organism>
<dbReference type="EMBL" id="CP036290">
    <property type="protein sequence ID" value="QDU84827.1"/>
    <property type="molecule type" value="Genomic_DNA"/>
</dbReference>